<feature type="non-terminal residue" evidence="1">
    <location>
        <position position="57"/>
    </location>
</feature>
<proteinExistence type="predicted"/>
<organism evidence="1">
    <name type="scientific">marine sediment metagenome</name>
    <dbReference type="NCBI Taxonomy" id="412755"/>
    <lineage>
        <taxon>unclassified sequences</taxon>
        <taxon>metagenomes</taxon>
        <taxon>ecological metagenomes</taxon>
    </lineage>
</organism>
<sequence length="57" mass="6387">MEADFRRSRPFTAPVPPATLGQLLLRGFRFGFGLLGLIDRRLEIALQGPIAHVVREL</sequence>
<reference evidence="1" key="1">
    <citation type="journal article" date="2015" name="Nature">
        <title>Complex archaea that bridge the gap between prokaryotes and eukaryotes.</title>
        <authorList>
            <person name="Spang A."/>
            <person name="Saw J.H."/>
            <person name="Jorgensen S.L."/>
            <person name="Zaremba-Niedzwiedzka K."/>
            <person name="Martijn J."/>
            <person name="Lind A.E."/>
            <person name="van Eijk R."/>
            <person name="Schleper C."/>
            <person name="Guy L."/>
            <person name="Ettema T.J."/>
        </authorList>
    </citation>
    <scope>NUCLEOTIDE SEQUENCE</scope>
</reference>
<dbReference type="AlphaFoldDB" id="A0A0F9DJG1"/>
<comment type="caution">
    <text evidence="1">The sequence shown here is derived from an EMBL/GenBank/DDBJ whole genome shotgun (WGS) entry which is preliminary data.</text>
</comment>
<gene>
    <name evidence="1" type="ORF">LCGC14_2538540</name>
</gene>
<name>A0A0F9DJG1_9ZZZZ</name>
<accession>A0A0F9DJG1</accession>
<evidence type="ECO:0000313" key="1">
    <source>
        <dbReference type="EMBL" id="KKL12158.1"/>
    </source>
</evidence>
<dbReference type="EMBL" id="LAZR01041371">
    <property type="protein sequence ID" value="KKL12158.1"/>
    <property type="molecule type" value="Genomic_DNA"/>
</dbReference>
<protein>
    <submittedName>
        <fullName evidence="1">Uncharacterized protein</fullName>
    </submittedName>
</protein>